<accession>A0ABR0IMD4</accession>
<evidence type="ECO:0000256" key="1">
    <source>
        <dbReference type="SAM" id="MobiDB-lite"/>
    </source>
</evidence>
<proteinExistence type="predicted"/>
<dbReference type="RefSeq" id="XP_062805012.1">
    <property type="nucleotide sequence ID" value="XM_062942090.1"/>
</dbReference>
<comment type="caution">
    <text evidence="2">The sequence shown here is derived from an EMBL/GenBank/DDBJ whole genome shotgun (WGS) entry which is preliminary data.</text>
</comment>
<evidence type="ECO:0000313" key="2">
    <source>
        <dbReference type="EMBL" id="KAK4681542.1"/>
    </source>
</evidence>
<name>A0ABR0IMD4_9PEZI</name>
<sequence length="250" mass="27776">MPKMFRQCYEIWPGDAPAGAEVREAAQILVVCQPALGSGTTPPSVLRSLPKVLALPNDHIPRFSNKTRLSTLIPRMKKITTTLLALPIINHNRRQARGVGLNSERSGYREMACSRPAMLVARRAKHTRVALNQAQKVVKAAFNAVYWRENPALVLAELLGGKDAVWSDVNDTKRPSNSKHLSDARNEPPLTLGTHLQHMYTFTSSYEASSHSPWHLSTTIWAFTDRDLQDPSITHRDPPLPGRTHLISGA</sequence>
<dbReference type="Proteomes" id="UP001323617">
    <property type="component" value="Unassembled WGS sequence"/>
</dbReference>
<evidence type="ECO:0000313" key="3">
    <source>
        <dbReference type="Proteomes" id="UP001323617"/>
    </source>
</evidence>
<protein>
    <submittedName>
        <fullName evidence="2">Uncharacterized protein</fullName>
    </submittedName>
</protein>
<dbReference type="GeneID" id="87962955"/>
<keyword evidence="3" id="KW-1185">Reference proteome</keyword>
<organism evidence="2 3">
    <name type="scientific">Podospora pseudoanserina</name>
    <dbReference type="NCBI Taxonomy" id="2609844"/>
    <lineage>
        <taxon>Eukaryota</taxon>
        <taxon>Fungi</taxon>
        <taxon>Dikarya</taxon>
        <taxon>Ascomycota</taxon>
        <taxon>Pezizomycotina</taxon>
        <taxon>Sordariomycetes</taxon>
        <taxon>Sordariomycetidae</taxon>
        <taxon>Sordariales</taxon>
        <taxon>Podosporaceae</taxon>
        <taxon>Podospora</taxon>
    </lineage>
</organism>
<feature type="region of interest" description="Disordered" evidence="1">
    <location>
        <begin position="170"/>
        <end position="190"/>
    </location>
</feature>
<gene>
    <name evidence="2" type="ORF">QC764_108284</name>
</gene>
<reference evidence="2 3" key="1">
    <citation type="journal article" date="2023" name="bioRxiv">
        <title>High-quality genome assemblies of four members of thePodospora anserinaspecies complex.</title>
        <authorList>
            <person name="Ament-Velasquez S.L."/>
            <person name="Vogan A.A."/>
            <person name="Wallerman O."/>
            <person name="Hartmann F."/>
            <person name="Gautier V."/>
            <person name="Silar P."/>
            <person name="Giraud T."/>
            <person name="Johannesson H."/>
        </authorList>
    </citation>
    <scope>NUCLEOTIDE SEQUENCE [LARGE SCALE GENOMIC DNA]</scope>
    <source>
        <strain evidence="2 3">CBS 124.78</strain>
    </source>
</reference>
<dbReference type="EMBL" id="JAFFHC010000001">
    <property type="protein sequence ID" value="KAK4681542.1"/>
    <property type="molecule type" value="Genomic_DNA"/>
</dbReference>
<feature type="compositionally biased region" description="Basic and acidic residues" evidence="1">
    <location>
        <begin position="170"/>
        <end position="186"/>
    </location>
</feature>